<evidence type="ECO:0000259" key="6">
    <source>
        <dbReference type="Pfam" id="PF12698"/>
    </source>
</evidence>
<evidence type="ECO:0000256" key="5">
    <source>
        <dbReference type="SAM" id="Phobius"/>
    </source>
</evidence>
<dbReference type="RefSeq" id="WP_405277963.1">
    <property type="nucleotide sequence ID" value="NZ_JBBHLI010000001.1"/>
</dbReference>
<feature type="transmembrane region" description="Helical" evidence="5">
    <location>
        <begin position="366"/>
        <end position="387"/>
    </location>
</feature>
<comment type="subcellular location">
    <subcellularLocation>
        <location evidence="1">Membrane</location>
        <topology evidence="1">Multi-pass membrane protein</topology>
    </subcellularLocation>
</comment>
<organism evidence="7 8">
    <name type="scientific">Gaopeijia maritima</name>
    <dbReference type="NCBI Taxonomy" id="3119007"/>
    <lineage>
        <taxon>Bacteria</taxon>
        <taxon>Pseudomonadati</taxon>
        <taxon>Gemmatimonadota</taxon>
        <taxon>Longimicrobiia</taxon>
        <taxon>Gaopeijiales</taxon>
        <taxon>Gaopeijiaceae</taxon>
        <taxon>Gaopeijia</taxon>
    </lineage>
</organism>
<proteinExistence type="predicted"/>
<evidence type="ECO:0000256" key="4">
    <source>
        <dbReference type="ARBA" id="ARBA00023136"/>
    </source>
</evidence>
<gene>
    <name evidence="7" type="ORF">WI372_02745</name>
</gene>
<dbReference type="PANTHER" id="PTHR43471:SF3">
    <property type="entry name" value="ABC TRANSPORTER PERMEASE PROTEIN NATB"/>
    <property type="match status" value="1"/>
</dbReference>
<name>A0ABU9E5C4_9BACT</name>
<feature type="transmembrane region" description="Helical" evidence="5">
    <location>
        <begin position="273"/>
        <end position="294"/>
    </location>
</feature>
<evidence type="ECO:0000256" key="3">
    <source>
        <dbReference type="ARBA" id="ARBA00022989"/>
    </source>
</evidence>
<dbReference type="Pfam" id="PF12698">
    <property type="entry name" value="ABC2_membrane_3"/>
    <property type="match status" value="1"/>
</dbReference>
<protein>
    <submittedName>
        <fullName evidence="7">ABC transporter permease</fullName>
    </submittedName>
</protein>
<dbReference type="InterPro" id="IPR013525">
    <property type="entry name" value="ABC2_TM"/>
</dbReference>
<keyword evidence="2 5" id="KW-0812">Transmembrane</keyword>
<feature type="domain" description="ABC-2 type transporter transmembrane" evidence="6">
    <location>
        <begin position="20"/>
        <end position="387"/>
    </location>
</feature>
<feature type="transmembrane region" description="Helical" evidence="5">
    <location>
        <begin position="314"/>
        <end position="333"/>
    </location>
</feature>
<accession>A0ABU9E5C4</accession>
<reference evidence="7 8" key="1">
    <citation type="submission" date="2024-02" db="EMBL/GenBank/DDBJ databases">
        <title>A novel Gemmatimonadota bacterium.</title>
        <authorList>
            <person name="Du Z.-J."/>
            <person name="Ye Y.-Q."/>
        </authorList>
    </citation>
    <scope>NUCLEOTIDE SEQUENCE [LARGE SCALE GENOMIC DNA]</scope>
    <source>
        <strain evidence="7 8">DH-20</strain>
    </source>
</reference>
<feature type="transmembrane region" description="Helical" evidence="5">
    <location>
        <begin position="340"/>
        <end position="360"/>
    </location>
</feature>
<evidence type="ECO:0000313" key="8">
    <source>
        <dbReference type="Proteomes" id="UP001484239"/>
    </source>
</evidence>
<dbReference type="PANTHER" id="PTHR43471">
    <property type="entry name" value="ABC TRANSPORTER PERMEASE"/>
    <property type="match status" value="1"/>
</dbReference>
<evidence type="ECO:0000313" key="7">
    <source>
        <dbReference type="EMBL" id="MEK9499899.1"/>
    </source>
</evidence>
<comment type="caution">
    <text evidence="7">The sequence shown here is derived from an EMBL/GenBank/DDBJ whole genome shotgun (WGS) entry which is preliminary data.</text>
</comment>
<dbReference type="Proteomes" id="UP001484239">
    <property type="component" value="Unassembled WGS sequence"/>
</dbReference>
<keyword evidence="3 5" id="KW-1133">Transmembrane helix</keyword>
<evidence type="ECO:0000256" key="1">
    <source>
        <dbReference type="ARBA" id="ARBA00004141"/>
    </source>
</evidence>
<feature type="transmembrane region" description="Helical" evidence="5">
    <location>
        <begin position="21"/>
        <end position="43"/>
    </location>
</feature>
<feature type="transmembrane region" description="Helical" evidence="5">
    <location>
        <begin position="175"/>
        <end position="199"/>
    </location>
</feature>
<keyword evidence="8" id="KW-1185">Reference proteome</keyword>
<dbReference type="EMBL" id="JBBHLI010000001">
    <property type="protein sequence ID" value="MEK9499899.1"/>
    <property type="molecule type" value="Genomic_DNA"/>
</dbReference>
<sequence>MKGVVGAVIRREYLQRVRSRWFVIATIAGPLLMLGLMIVPILIASRGEQADRLVVVVDRTGVLHDRVAEGLERAGYTVESAAGDDAEAALRGRVESDDLGGYLVLDDATIERGTARFVSTSRPSIVRQVALRQIVAQAAIAARIGDAGDDLEALLGGGELDFEVVSDGGIGFDDAAFAASYFGAFILYMTILLYAVAVMRSVLEEKSSRVVEVVISSMRPWQLMLGKILGVGAVGLTQLTIWAASGALIVSAGIPALLAANPQFAQLSELREILPGIGYAGLFAVFFLGGYFMYSGLYAAVGAMCNTDEEAQQAQFPVIMLLVVPIIFVTQVINEPNAPLSVALSLIPFFSPILMFARAAAGAAPLWQVGASVLGMAVTVVAIAWVAGRIYKVGILMAGKRPTLPELWRWVREA</sequence>
<evidence type="ECO:0000256" key="2">
    <source>
        <dbReference type="ARBA" id="ARBA00022692"/>
    </source>
</evidence>
<keyword evidence="4 5" id="KW-0472">Membrane</keyword>